<organism evidence="4 5">
    <name type="scientific">Mesorhabditis belari</name>
    <dbReference type="NCBI Taxonomy" id="2138241"/>
    <lineage>
        <taxon>Eukaryota</taxon>
        <taxon>Metazoa</taxon>
        <taxon>Ecdysozoa</taxon>
        <taxon>Nematoda</taxon>
        <taxon>Chromadorea</taxon>
        <taxon>Rhabditida</taxon>
        <taxon>Rhabditina</taxon>
        <taxon>Rhabditomorpha</taxon>
        <taxon>Rhabditoidea</taxon>
        <taxon>Rhabditidae</taxon>
        <taxon>Mesorhabditinae</taxon>
        <taxon>Mesorhabditis</taxon>
    </lineage>
</organism>
<name>A0AAF3FRT4_9BILA</name>
<dbReference type="Gene3D" id="3.50.4.10">
    <property type="entry name" value="Hepatocyte Growth Factor"/>
    <property type="match status" value="1"/>
</dbReference>
<keyword evidence="4" id="KW-1185">Reference proteome</keyword>
<accession>A0AAF3FRT4</accession>
<protein>
    <submittedName>
        <fullName evidence="5">Uncharacterized protein</fullName>
    </submittedName>
</protein>
<feature type="domain" description="ZP" evidence="3">
    <location>
        <begin position="306"/>
        <end position="561"/>
    </location>
</feature>
<dbReference type="WBParaSite" id="MBELARI_LOCUS8810">
    <property type="protein sequence ID" value="MBELARI_LOCUS8810"/>
    <property type="gene ID" value="MBELARI_LOCUS8810"/>
</dbReference>
<dbReference type="InterPro" id="IPR052774">
    <property type="entry name" value="Celegans_DevNeuronal_Protein"/>
</dbReference>
<dbReference type="SMART" id="SM00473">
    <property type="entry name" value="PAN_AP"/>
    <property type="match status" value="3"/>
</dbReference>
<feature type="domain" description="Apple" evidence="2">
    <location>
        <begin position="120"/>
        <end position="205"/>
    </location>
</feature>
<evidence type="ECO:0000313" key="5">
    <source>
        <dbReference type="WBParaSite" id="MBELARI_LOCUS8810"/>
    </source>
</evidence>
<feature type="domain" description="Apple" evidence="2">
    <location>
        <begin position="215"/>
        <end position="300"/>
    </location>
</feature>
<dbReference type="AlphaFoldDB" id="A0AAF3FRT4"/>
<evidence type="ECO:0000256" key="1">
    <source>
        <dbReference type="SAM" id="Phobius"/>
    </source>
</evidence>
<dbReference type="InterPro" id="IPR003609">
    <property type="entry name" value="Pan_app"/>
</dbReference>
<dbReference type="PROSITE" id="PS51034">
    <property type="entry name" value="ZP_2"/>
    <property type="match status" value="1"/>
</dbReference>
<feature type="transmembrane region" description="Helical" evidence="1">
    <location>
        <begin position="635"/>
        <end position="659"/>
    </location>
</feature>
<feature type="domain" description="Apple" evidence="2">
    <location>
        <begin position="29"/>
        <end position="111"/>
    </location>
</feature>
<dbReference type="PROSITE" id="PS50948">
    <property type="entry name" value="PAN"/>
    <property type="match status" value="3"/>
</dbReference>
<sequence length="691" mass="78970">MINDGHSQRFICLLYYFSTLKAVFSLIDCSHHSYILESSTVIPGSVLGINTSENLDDCLKICSQNPSCTAANFLLSSIDLTHCLLVDSSKTAKQSEIPLKEHGIYSARKICISESFSTNCPERRWSFERFPNRKLIDKRFSLKSFTGNLFDDCLNECVKHESCMAVFWNGKLKECQIASISLQSVHNSRHYFDFDEETDLYESNCVQASSTLSTCSFLALHSAGITDHFDEKILNIVDAKACENRCLERKEEKGTCRMYTYDRDTKRCYLSHSTRRELGRNGLHGEMIKSNLIMGELDDCTQFTLKCKPESMELHATSMKLFGGELRTKRSKEILCERKINPNYAFHLDLPYEKCGMTEKAFPSRSYSGIIYLKEGSTQLITIRDKTIQVHCRIHTQGEPILDQTVAVHMKVSAGNETTLRNGLIVPTGSLRVPIKATSKSKFNLHFEKNGVESDLIERKEKGEIIIEIDDKTNEINQEFTVRNLILHRGGQIKPKILIDENGCVSDREMIKSMSRKSPNRLVIKLDFDRFDEETDISYSSLVETCSINCMPECNKDLLIEDIGQLSRQRRRRSLTLNGRNVQLYQDVYRISGGRMRILMGNGTAKENKSEIDVEEISPSSSLSSTLSNCDLSCFFTILLSFLQLFLLITCICIAYFYAMQWRSHRSASRSFNSDRIQYEIRENSFRKPSN</sequence>
<dbReference type="GO" id="GO:0009653">
    <property type="term" value="P:anatomical structure morphogenesis"/>
    <property type="evidence" value="ECO:0007669"/>
    <property type="project" value="TreeGrafter"/>
</dbReference>
<dbReference type="InterPro" id="IPR001507">
    <property type="entry name" value="ZP_dom"/>
</dbReference>
<keyword evidence="1" id="KW-0812">Transmembrane</keyword>
<evidence type="ECO:0000259" key="3">
    <source>
        <dbReference type="PROSITE" id="PS51034"/>
    </source>
</evidence>
<keyword evidence="1" id="KW-1133">Transmembrane helix</keyword>
<dbReference type="Proteomes" id="UP000887575">
    <property type="component" value="Unassembled WGS sequence"/>
</dbReference>
<evidence type="ECO:0000259" key="2">
    <source>
        <dbReference type="PROSITE" id="PS50948"/>
    </source>
</evidence>
<reference evidence="5" key="1">
    <citation type="submission" date="2024-02" db="UniProtKB">
        <authorList>
            <consortium name="WormBaseParasite"/>
        </authorList>
    </citation>
    <scope>IDENTIFICATION</scope>
</reference>
<dbReference type="PANTHER" id="PTHR47327:SF17">
    <property type="entry name" value="CUTICLIN-LIKE"/>
    <property type="match status" value="1"/>
</dbReference>
<keyword evidence="1" id="KW-0472">Membrane</keyword>
<evidence type="ECO:0000313" key="4">
    <source>
        <dbReference type="Proteomes" id="UP000887575"/>
    </source>
</evidence>
<dbReference type="SUPFAM" id="SSF57414">
    <property type="entry name" value="Hairpin loop containing domain-like"/>
    <property type="match status" value="2"/>
</dbReference>
<proteinExistence type="predicted"/>
<dbReference type="Pfam" id="PF00024">
    <property type="entry name" value="PAN_1"/>
    <property type="match status" value="2"/>
</dbReference>
<dbReference type="PANTHER" id="PTHR47327">
    <property type="entry name" value="FI18240P1-RELATED"/>
    <property type="match status" value="1"/>
</dbReference>